<protein>
    <recommendedName>
        <fullName evidence="12">Purine nucleoside phosphorylase</fullName>
    </recommendedName>
</protein>
<organism evidence="13 14">
    <name type="scientific">Saccharibacillus brassicae</name>
    <dbReference type="NCBI Taxonomy" id="2583377"/>
    <lineage>
        <taxon>Bacteria</taxon>
        <taxon>Bacillati</taxon>
        <taxon>Bacillota</taxon>
        <taxon>Bacilli</taxon>
        <taxon>Bacillales</taxon>
        <taxon>Paenibacillaceae</taxon>
        <taxon>Saccharibacillus</taxon>
    </lineage>
</organism>
<comment type="catalytic activity">
    <reaction evidence="10">
        <text>adenosine + phosphate = alpha-D-ribose 1-phosphate + adenine</text>
        <dbReference type="Rhea" id="RHEA:27642"/>
        <dbReference type="ChEBI" id="CHEBI:16335"/>
        <dbReference type="ChEBI" id="CHEBI:16708"/>
        <dbReference type="ChEBI" id="CHEBI:43474"/>
        <dbReference type="ChEBI" id="CHEBI:57720"/>
        <dbReference type="EC" id="2.4.2.1"/>
    </reaction>
    <physiologicalReaction direction="left-to-right" evidence="10">
        <dbReference type="Rhea" id="RHEA:27643"/>
    </physiologicalReaction>
</comment>
<keyword evidence="8" id="KW-0862">Zinc</keyword>
<dbReference type="InterPro" id="IPR011324">
    <property type="entry name" value="Cytotoxic_necrot_fac-like_cat"/>
</dbReference>
<evidence type="ECO:0000256" key="4">
    <source>
        <dbReference type="ARBA" id="ARBA00007353"/>
    </source>
</evidence>
<evidence type="ECO:0000256" key="11">
    <source>
        <dbReference type="ARBA" id="ARBA00049893"/>
    </source>
</evidence>
<comment type="similarity">
    <text evidence="4 12">Belongs to the purine nucleoside phosphorylase YfiH/LACC1 family.</text>
</comment>
<dbReference type="CDD" id="cd16833">
    <property type="entry name" value="YfiH"/>
    <property type="match status" value="1"/>
</dbReference>
<evidence type="ECO:0000313" key="14">
    <source>
        <dbReference type="Proteomes" id="UP000316968"/>
    </source>
</evidence>
<comment type="catalytic activity">
    <reaction evidence="11">
        <text>S-methyl-5'-thioadenosine + phosphate = 5-(methylsulfanyl)-alpha-D-ribose 1-phosphate + adenine</text>
        <dbReference type="Rhea" id="RHEA:11852"/>
        <dbReference type="ChEBI" id="CHEBI:16708"/>
        <dbReference type="ChEBI" id="CHEBI:17509"/>
        <dbReference type="ChEBI" id="CHEBI:43474"/>
        <dbReference type="ChEBI" id="CHEBI:58533"/>
        <dbReference type="EC" id="2.4.2.28"/>
    </reaction>
    <physiologicalReaction direction="left-to-right" evidence="11">
        <dbReference type="Rhea" id="RHEA:11853"/>
    </physiologicalReaction>
</comment>
<evidence type="ECO:0000313" key="13">
    <source>
        <dbReference type="EMBL" id="QDH19880.1"/>
    </source>
</evidence>
<dbReference type="PANTHER" id="PTHR30616">
    <property type="entry name" value="UNCHARACTERIZED PROTEIN YFIH"/>
    <property type="match status" value="1"/>
</dbReference>
<evidence type="ECO:0000256" key="2">
    <source>
        <dbReference type="ARBA" id="ARBA00001947"/>
    </source>
</evidence>
<name>A0A4Y6USZ5_SACBS</name>
<dbReference type="InterPro" id="IPR003730">
    <property type="entry name" value="Cu_polyphenol_OxRdtase"/>
</dbReference>
<dbReference type="GO" id="GO:0005507">
    <property type="term" value="F:copper ion binding"/>
    <property type="evidence" value="ECO:0007669"/>
    <property type="project" value="TreeGrafter"/>
</dbReference>
<accession>A0A4Y6USZ5</accession>
<comment type="cofactor">
    <cofactor evidence="2">
        <name>Zn(2+)</name>
        <dbReference type="ChEBI" id="CHEBI:29105"/>
    </cofactor>
</comment>
<dbReference type="GO" id="GO:0016787">
    <property type="term" value="F:hydrolase activity"/>
    <property type="evidence" value="ECO:0007669"/>
    <property type="project" value="UniProtKB-KW"/>
</dbReference>
<keyword evidence="14" id="KW-1185">Reference proteome</keyword>
<dbReference type="OrthoDB" id="4279at2"/>
<dbReference type="SUPFAM" id="SSF64438">
    <property type="entry name" value="CNF1/YfiH-like putative cysteine hydrolases"/>
    <property type="match status" value="1"/>
</dbReference>
<dbReference type="Gene3D" id="3.60.140.10">
    <property type="entry name" value="CNF1/YfiH-like putative cysteine hydrolases"/>
    <property type="match status" value="1"/>
</dbReference>
<evidence type="ECO:0000256" key="6">
    <source>
        <dbReference type="ARBA" id="ARBA00022723"/>
    </source>
</evidence>
<dbReference type="GO" id="GO:0017061">
    <property type="term" value="F:S-methyl-5-thioadenosine phosphorylase activity"/>
    <property type="evidence" value="ECO:0007669"/>
    <property type="project" value="UniProtKB-EC"/>
</dbReference>
<comment type="catalytic activity">
    <reaction evidence="9">
        <text>adenosine + H2O + H(+) = inosine + NH4(+)</text>
        <dbReference type="Rhea" id="RHEA:24408"/>
        <dbReference type="ChEBI" id="CHEBI:15377"/>
        <dbReference type="ChEBI" id="CHEBI:15378"/>
        <dbReference type="ChEBI" id="CHEBI:16335"/>
        <dbReference type="ChEBI" id="CHEBI:17596"/>
        <dbReference type="ChEBI" id="CHEBI:28938"/>
        <dbReference type="EC" id="3.5.4.4"/>
    </reaction>
    <physiologicalReaction direction="left-to-right" evidence="9">
        <dbReference type="Rhea" id="RHEA:24409"/>
    </physiologicalReaction>
</comment>
<dbReference type="RefSeq" id="WP_141446267.1">
    <property type="nucleotide sequence ID" value="NZ_CP041217.1"/>
</dbReference>
<keyword evidence="5" id="KW-0808">Transferase</keyword>
<dbReference type="KEGG" id="saca:FFV09_02760"/>
<comment type="function">
    <text evidence="3">Purine nucleoside enzyme that catalyzes the phosphorolysis of adenosine and inosine nucleosides, yielding D-ribose 1-phosphate and the respective free bases, adenine and hypoxanthine. Also catalyzes the phosphorolysis of S-methyl-5'-thioadenosine into adenine and S-methyl-5-thio-alpha-D-ribose 1-phosphate. Also has adenosine deaminase activity.</text>
</comment>
<gene>
    <name evidence="13" type="primary">pgeF</name>
    <name evidence="13" type="ORF">FFV09_02760</name>
</gene>
<evidence type="ECO:0000256" key="12">
    <source>
        <dbReference type="RuleBase" id="RU361274"/>
    </source>
</evidence>
<comment type="catalytic activity">
    <reaction evidence="1">
        <text>inosine + phosphate = alpha-D-ribose 1-phosphate + hypoxanthine</text>
        <dbReference type="Rhea" id="RHEA:27646"/>
        <dbReference type="ChEBI" id="CHEBI:17368"/>
        <dbReference type="ChEBI" id="CHEBI:17596"/>
        <dbReference type="ChEBI" id="CHEBI:43474"/>
        <dbReference type="ChEBI" id="CHEBI:57720"/>
        <dbReference type="EC" id="2.4.2.1"/>
    </reaction>
    <physiologicalReaction direction="left-to-right" evidence="1">
        <dbReference type="Rhea" id="RHEA:27647"/>
    </physiologicalReaction>
</comment>
<keyword evidence="6" id="KW-0479">Metal-binding</keyword>
<dbReference type="InterPro" id="IPR038371">
    <property type="entry name" value="Cu_polyphenol_OxRdtase_sf"/>
</dbReference>
<dbReference type="EMBL" id="CP041217">
    <property type="protein sequence ID" value="QDH19880.1"/>
    <property type="molecule type" value="Genomic_DNA"/>
</dbReference>
<proteinExistence type="inferred from homology"/>
<dbReference type="Pfam" id="PF02578">
    <property type="entry name" value="Cu-oxidase_4"/>
    <property type="match status" value="1"/>
</dbReference>
<dbReference type="PANTHER" id="PTHR30616:SF2">
    <property type="entry name" value="PURINE NUCLEOSIDE PHOSPHORYLASE LACC1"/>
    <property type="match status" value="1"/>
</dbReference>
<dbReference type="AlphaFoldDB" id="A0A4Y6USZ5"/>
<keyword evidence="7" id="KW-0378">Hydrolase</keyword>
<reference evidence="13 14" key="1">
    <citation type="submission" date="2019-06" db="EMBL/GenBank/DDBJ databases">
        <title>Saccharibacillus brassicae sp. nov., an endophytic bacterium isolated from Chinese cabbage seeds (Brassica pekinensis).</title>
        <authorList>
            <person name="Jiang L."/>
            <person name="Lee J."/>
            <person name="Kim S.W."/>
        </authorList>
    </citation>
    <scope>NUCLEOTIDE SEQUENCE [LARGE SCALE GENOMIC DNA]</scope>
    <source>
        <strain evidence="14">KCTC 43072 / ATSA2</strain>
    </source>
</reference>
<evidence type="ECO:0000256" key="3">
    <source>
        <dbReference type="ARBA" id="ARBA00003215"/>
    </source>
</evidence>
<evidence type="ECO:0000256" key="1">
    <source>
        <dbReference type="ARBA" id="ARBA00000553"/>
    </source>
</evidence>
<sequence length="291" mass="31742">MTSMTEPFVRRTADNGAEVFDIAPWQRFDGLSAGFTGRGGGVSEGFRASLNCALHVGDDPAHVAENRSRVAEAAGFRFEDWTSGEQVHLAEIAIVTEEDRGRGRSDRDSAFPDTDGLLTNVPGILLTSFYADCTPLYVFDPVRQVIGLAHAGWKGTVAGIGRRLVERMGEQYGSRPDDVLAAIGPCIGERRYEVDEAVLGQVGVLLEKESGNGSRSLSDFSEDLGGGKALLNLKELNRHLMIRAGLRPENVLRTQWCTGSRTDLFFSHRQEKGQTGRMASWIGLREGGTLR</sequence>
<evidence type="ECO:0000256" key="10">
    <source>
        <dbReference type="ARBA" id="ARBA00048968"/>
    </source>
</evidence>
<dbReference type="NCBIfam" id="TIGR00726">
    <property type="entry name" value="peptidoglycan editing factor PgeF"/>
    <property type="match status" value="1"/>
</dbReference>
<evidence type="ECO:0000256" key="9">
    <source>
        <dbReference type="ARBA" id="ARBA00047989"/>
    </source>
</evidence>
<evidence type="ECO:0000256" key="7">
    <source>
        <dbReference type="ARBA" id="ARBA00022801"/>
    </source>
</evidence>
<evidence type="ECO:0000256" key="5">
    <source>
        <dbReference type="ARBA" id="ARBA00022679"/>
    </source>
</evidence>
<dbReference type="Proteomes" id="UP000316968">
    <property type="component" value="Chromosome"/>
</dbReference>
<evidence type="ECO:0000256" key="8">
    <source>
        <dbReference type="ARBA" id="ARBA00022833"/>
    </source>
</evidence>